<feature type="transmembrane region" description="Helical" evidence="1">
    <location>
        <begin position="42"/>
        <end position="63"/>
    </location>
</feature>
<evidence type="ECO:0000256" key="1">
    <source>
        <dbReference type="SAM" id="Phobius"/>
    </source>
</evidence>
<dbReference type="AlphaFoldDB" id="A0A518FGP8"/>
<reference evidence="3 4" key="1">
    <citation type="submission" date="2019-02" db="EMBL/GenBank/DDBJ databases">
        <title>Deep-cultivation of Planctomycetes and their phenomic and genomic characterization uncovers novel biology.</title>
        <authorList>
            <person name="Wiegand S."/>
            <person name="Jogler M."/>
            <person name="Boedeker C."/>
            <person name="Pinto D."/>
            <person name="Vollmers J."/>
            <person name="Rivas-Marin E."/>
            <person name="Kohn T."/>
            <person name="Peeters S.H."/>
            <person name="Heuer A."/>
            <person name="Rast P."/>
            <person name="Oberbeckmann S."/>
            <person name="Bunk B."/>
            <person name="Jeske O."/>
            <person name="Meyerdierks A."/>
            <person name="Storesund J.E."/>
            <person name="Kallscheuer N."/>
            <person name="Luecker S."/>
            <person name="Lage O.M."/>
            <person name="Pohl T."/>
            <person name="Merkel B.J."/>
            <person name="Hornburger P."/>
            <person name="Mueller R.-W."/>
            <person name="Bruemmer F."/>
            <person name="Labrenz M."/>
            <person name="Spormann A.M."/>
            <person name="Op den Camp H."/>
            <person name="Overmann J."/>
            <person name="Amann R."/>
            <person name="Jetten M.S.M."/>
            <person name="Mascher T."/>
            <person name="Medema M.H."/>
            <person name="Devos D.P."/>
            <person name="Kaster A.-K."/>
            <person name="Ovreas L."/>
            <person name="Rohde M."/>
            <person name="Galperin M.Y."/>
            <person name="Jogler C."/>
        </authorList>
    </citation>
    <scope>NUCLEOTIDE SEQUENCE [LARGE SCALE GENOMIC DNA]</scope>
    <source>
        <strain evidence="3 4">Pan153</strain>
    </source>
</reference>
<organism evidence="3 4">
    <name type="scientific">Gimesia panareensis</name>
    <dbReference type="NCBI Taxonomy" id="2527978"/>
    <lineage>
        <taxon>Bacteria</taxon>
        <taxon>Pseudomonadati</taxon>
        <taxon>Planctomycetota</taxon>
        <taxon>Planctomycetia</taxon>
        <taxon>Planctomycetales</taxon>
        <taxon>Planctomycetaceae</taxon>
        <taxon>Gimesia</taxon>
    </lineage>
</organism>
<name>A0A518FGP8_9PLAN</name>
<dbReference type="RefSeq" id="WP_145453544.1">
    <property type="nucleotide sequence ID" value="NZ_CP036317.1"/>
</dbReference>
<sequence precursor="true">MMVRTVSLAGCLFCLRPAVVQAGMPTVSLDLTQIAQLRLQSISFFLMVLLLSAFILKLCWNLLAKDFSKLPRISYKGALGVSVLWGLMFLFVLTMISGARELLTPGAWEKTGRTYQLVEDPSPDVAESAESGASVDERRRKLGELRSALFMHVATHQGKFPDKADETTFADEFWLQPGPLQVKYGYVSGAKKADPPVPLAFEQAIYGDDQQLILFTDGAIKVLPTPKAQDVLHGK</sequence>
<keyword evidence="1" id="KW-1133">Transmembrane helix</keyword>
<feature type="transmembrane region" description="Helical" evidence="1">
    <location>
        <begin position="75"/>
        <end position="96"/>
    </location>
</feature>
<dbReference type="EMBL" id="CP036317">
    <property type="protein sequence ID" value="QDV15511.1"/>
    <property type="molecule type" value="Genomic_DNA"/>
</dbReference>
<proteinExistence type="predicted"/>
<keyword evidence="2" id="KW-0732">Signal</keyword>
<accession>A0A518FGP8</accession>
<dbReference type="Proteomes" id="UP000320839">
    <property type="component" value="Chromosome"/>
</dbReference>
<feature type="chain" id="PRO_5021953991" evidence="2">
    <location>
        <begin position="23"/>
        <end position="235"/>
    </location>
</feature>
<evidence type="ECO:0000313" key="4">
    <source>
        <dbReference type="Proteomes" id="UP000320839"/>
    </source>
</evidence>
<dbReference type="OrthoDB" id="277430at2"/>
<keyword evidence="1" id="KW-0472">Membrane</keyword>
<keyword evidence="1" id="KW-0812">Transmembrane</keyword>
<gene>
    <name evidence="3" type="ORF">Pan153_01250</name>
</gene>
<evidence type="ECO:0000256" key="2">
    <source>
        <dbReference type="SAM" id="SignalP"/>
    </source>
</evidence>
<feature type="signal peptide" evidence="2">
    <location>
        <begin position="1"/>
        <end position="22"/>
    </location>
</feature>
<evidence type="ECO:0000313" key="3">
    <source>
        <dbReference type="EMBL" id="QDV15511.1"/>
    </source>
</evidence>
<protein>
    <submittedName>
        <fullName evidence="3">Uncharacterized protein</fullName>
    </submittedName>
</protein>